<keyword evidence="1" id="KW-1133">Transmembrane helix</keyword>
<dbReference type="RefSeq" id="WP_148986701.1">
    <property type="nucleotide sequence ID" value="NZ_VTEV01000001.1"/>
</dbReference>
<keyword evidence="1" id="KW-0472">Membrane</keyword>
<keyword evidence="1" id="KW-0812">Transmembrane</keyword>
<gene>
    <name evidence="2" type="ORF">FZC76_02565</name>
</gene>
<name>A0A5D4T7Y0_9BACI</name>
<comment type="caution">
    <text evidence="2">The sequence shown here is derived from an EMBL/GenBank/DDBJ whole genome shotgun (WGS) entry which is preliminary data.</text>
</comment>
<proteinExistence type="predicted"/>
<dbReference type="Proteomes" id="UP000322524">
    <property type="component" value="Unassembled WGS sequence"/>
</dbReference>
<protein>
    <submittedName>
        <fullName evidence="2">Uncharacterized protein</fullName>
    </submittedName>
</protein>
<organism evidence="2 3">
    <name type="scientific">Sutcliffiella horikoshii</name>
    <dbReference type="NCBI Taxonomy" id="79883"/>
    <lineage>
        <taxon>Bacteria</taxon>
        <taxon>Bacillati</taxon>
        <taxon>Bacillota</taxon>
        <taxon>Bacilli</taxon>
        <taxon>Bacillales</taxon>
        <taxon>Bacillaceae</taxon>
        <taxon>Sutcliffiella</taxon>
    </lineage>
</organism>
<evidence type="ECO:0000313" key="3">
    <source>
        <dbReference type="Proteomes" id="UP000322524"/>
    </source>
</evidence>
<sequence>MYRNYQNNRLIGGLGFGFPFFPFLGGLAVGTLLAPRPYYPPYPYYGPYPGPYPRPYPRPYPPYPYYR</sequence>
<feature type="transmembrane region" description="Helical" evidence="1">
    <location>
        <begin position="12"/>
        <end position="34"/>
    </location>
</feature>
<evidence type="ECO:0000313" key="2">
    <source>
        <dbReference type="EMBL" id="TYS70798.1"/>
    </source>
</evidence>
<evidence type="ECO:0000256" key="1">
    <source>
        <dbReference type="SAM" id="Phobius"/>
    </source>
</evidence>
<dbReference type="AlphaFoldDB" id="A0A5D4T7Y0"/>
<dbReference type="EMBL" id="VTEV01000001">
    <property type="protein sequence ID" value="TYS70798.1"/>
    <property type="molecule type" value="Genomic_DNA"/>
</dbReference>
<reference evidence="2 3" key="1">
    <citation type="submission" date="2019-08" db="EMBL/GenBank/DDBJ databases">
        <title>Bacillus genomes from the desert of Cuatro Cienegas, Coahuila.</title>
        <authorList>
            <person name="Olmedo-Alvarez G."/>
        </authorList>
    </citation>
    <scope>NUCLEOTIDE SEQUENCE [LARGE SCALE GENOMIC DNA]</scope>
    <source>
        <strain evidence="2 3">CH28_1T</strain>
    </source>
</reference>
<accession>A0A5D4T7Y0</accession>